<dbReference type="PANTHER" id="PTHR32481">
    <property type="entry name" value="AMINOPEPTIDASE"/>
    <property type="match status" value="1"/>
</dbReference>
<evidence type="ECO:0000256" key="7">
    <source>
        <dbReference type="PIRSR" id="PIRSR001123-1"/>
    </source>
</evidence>
<feature type="active site" description="Proton acceptor" evidence="7">
    <location>
        <position position="222"/>
    </location>
</feature>
<keyword evidence="10" id="KW-1185">Reference proteome</keyword>
<keyword evidence="3" id="KW-0645">Protease</keyword>
<dbReference type="PANTHER" id="PTHR32481:SF7">
    <property type="entry name" value="AMINOPEPTIDASE YHFE-RELATED"/>
    <property type="match status" value="1"/>
</dbReference>
<dbReference type="GO" id="GO:0046872">
    <property type="term" value="F:metal ion binding"/>
    <property type="evidence" value="ECO:0007669"/>
    <property type="project" value="UniProtKB-UniRule"/>
</dbReference>
<dbReference type="SUPFAM" id="SSF101821">
    <property type="entry name" value="Aminopeptidase/glucanase lid domain"/>
    <property type="match status" value="1"/>
</dbReference>
<sequence>MNFEQYQDYFRQEAHALLSIDSASGFTTRATQHVYDIAAALGYHTEKTNLGNVIVTVDGKDNDHAVALSSHIDTLGLMVRSITSEGYLMMSAVGSPILPTLDGEYCNIYTRSGKVYTGTILSLSPAIHVFPDASDRPRDDKNMAVRIDETVHSVEDVQALGIMPGDYICYEPKTVFTESGFLKSRFIDDKGCATLLLTLLKIMKDENLKPAKKTYLCFTTHEEIGYGGATLPADIEELLVVDMGCVGDDLTCKEEQVSICAKDTFGPYDYDMTTELIQLSVKHEIDYATDIYPRYSSDAAALWRSGNDVRAALIGPGVHGSHGMERTHMDGLMNTLKLMAAYLELI</sequence>
<keyword evidence="5" id="KW-0378">Hydrolase</keyword>
<evidence type="ECO:0000256" key="3">
    <source>
        <dbReference type="ARBA" id="ARBA00022670"/>
    </source>
</evidence>
<feature type="binding site" evidence="8">
    <location>
        <position position="242"/>
    </location>
    <ligand>
        <name>Zn(2+)</name>
        <dbReference type="ChEBI" id="CHEBI:29105"/>
        <label>1</label>
    </ligand>
</feature>
<dbReference type="InterPro" id="IPR008007">
    <property type="entry name" value="Peptidase_M42"/>
</dbReference>
<keyword evidence="2 9" id="KW-0031">Aminopeptidase</keyword>
<gene>
    <name evidence="9" type="ORF">SAMN02745243_00693</name>
</gene>
<dbReference type="InterPro" id="IPR023367">
    <property type="entry name" value="Peptidase_M42_dom2"/>
</dbReference>
<keyword evidence="4 8" id="KW-0479">Metal-binding</keyword>
<dbReference type="Gene3D" id="3.40.630.10">
    <property type="entry name" value="Zn peptidases"/>
    <property type="match status" value="1"/>
</dbReference>
<evidence type="ECO:0000256" key="4">
    <source>
        <dbReference type="ARBA" id="ARBA00022723"/>
    </source>
</evidence>
<accession>A0A1M6JLW0</accession>
<dbReference type="SUPFAM" id="SSF53187">
    <property type="entry name" value="Zn-dependent exopeptidases"/>
    <property type="match status" value="1"/>
</dbReference>
<evidence type="ECO:0000313" key="9">
    <source>
        <dbReference type="EMBL" id="SHJ47689.1"/>
    </source>
</evidence>
<comment type="similarity">
    <text evidence="1 6">Belongs to the peptidase M42 family.</text>
</comment>
<dbReference type="EMBL" id="FQZY01000009">
    <property type="protein sequence ID" value="SHJ47689.1"/>
    <property type="molecule type" value="Genomic_DNA"/>
</dbReference>
<dbReference type="PIRSF" id="PIRSF001123">
    <property type="entry name" value="PepA_GA"/>
    <property type="match status" value="1"/>
</dbReference>
<feature type="binding site" evidence="8">
    <location>
        <position position="188"/>
    </location>
    <ligand>
        <name>Zn(2+)</name>
        <dbReference type="ChEBI" id="CHEBI:29105"/>
        <label>1</label>
    </ligand>
</feature>
<protein>
    <submittedName>
        <fullName evidence="9">Putative aminopeptidase FrvX</fullName>
    </submittedName>
</protein>
<evidence type="ECO:0000256" key="8">
    <source>
        <dbReference type="PIRSR" id="PIRSR001123-2"/>
    </source>
</evidence>
<feature type="binding site" evidence="8">
    <location>
        <position position="188"/>
    </location>
    <ligand>
        <name>Zn(2+)</name>
        <dbReference type="ChEBI" id="CHEBI:29105"/>
        <label>2</label>
    </ligand>
</feature>
<dbReference type="GO" id="GO:0006508">
    <property type="term" value="P:proteolysis"/>
    <property type="evidence" value="ECO:0007669"/>
    <property type="project" value="UniProtKB-KW"/>
</dbReference>
<proteinExistence type="inferred from homology"/>
<comment type="cofactor">
    <cofactor evidence="8">
        <name>a divalent metal cation</name>
        <dbReference type="ChEBI" id="CHEBI:60240"/>
    </cofactor>
    <text evidence="8">Binds 2 divalent metal cations per subunit.</text>
</comment>
<dbReference type="OrthoDB" id="361940at2"/>
<reference evidence="9 10" key="1">
    <citation type="submission" date="2016-11" db="EMBL/GenBank/DDBJ databases">
        <authorList>
            <person name="Jaros S."/>
            <person name="Januszkiewicz K."/>
            <person name="Wedrychowicz H."/>
        </authorList>
    </citation>
    <scope>NUCLEOTIDE SEQUENCE [LARGE SCALE GENOMIC DNA]</scope>
    <source>
        <strain evidence="9 10">DSM 15480</strain>
    </source>
</reference>
<feature type="binding site" evidence="8">
    <location>
        <position position="223"/>
    </location>
    <ligand>
        <name>Zn(2+)</name>
        <dbReference type="ChEBI" id="CHEBI:29105"/>
        <label>2</label>
    </ligand>
</feature>
<feature type="binding site" evidence="8">
    <location>
        <position position="322"/>
    </location>
    <ligand>
        <name>Zn(2+)</name>
        <dbReference type="ChEBI" id="CHEBI:29105"/>
        <label>2</label>
    </ligand>
</feature>
<dbReference type="InterPro" id="IPR051464">
    <property type="entry name" value="Peptidase_M42_aminopept"/>
</dbReference>
<dbReference type="AlphaFoldDB" id="A0A1M6JLW0"/>
<dbReference type="RefSeq" id="WP_073105105.1">
    <property type="nucleotide sequence ID" value="NZ_FQZY01000009.1"/>
</dbReference>
<name>A0A1M6JLW0_9FIRM</name>
<evidence type="ECO:0000256" key="1">
    <source>
        <dbReference type="ARBA" id="ARBA00006272"/>
    </source>
</evidence>
<dbReference type="CDD" id="cd05657">
    <property type="entry name" value="M42_glucanase_like"/>
    <property type="match status" value="1"/>
</dbReference>
<evidence type="ECO:0000313" key="10">
    <source>
        <dbReference type="Proteomes" id="UP000184301"/>
    </source>
</evidence>
<evidence type="ECO:0000256" key="6">
    <source>
        <dbReference type="PIRNR" id="PIRNR001123"/>
    </source>
</evidence>
<organism evidence="9 10">
    <name type="scientific">Hespellia stercorisuis DSM 15480</name>
    <dbReference type="NCBI Taxonomy" id="1121950"/>
    <lineage>
        <taxon>Bacteria</taxon>
        <taxon>Bacillati</taxon>
        <taxon>Bacillota</taxon>
        <taxon>Clostridia</taxon>
        <taxon>Lachnospirales</taxon>
        <taxon>Lachnospiraceae</taxon>
        <taxon>Hespellia</taxon>
    </lineage>
</organism>
<evidence type="ECO:0000256" key="5">
    <source>
        <dbReference type="ARBA" id="ARBA00022801"/>
    </source>
</evidence>
<dbReference type="Pfam" id="PF05343">
    <property type="entry name" value="Peptidase_M42"/>
    <property type="match status" value="1"/>
</dbReference>
<evidence type="ECO:0000256" key="2">
    <source>
        <dbReference type="ARBA" id="ARBA00022438"/>
    </source>
</evidence>
<feature type="binding site" evidence="8">
    <location>
        <position position="71"/>
    </location>
    <ligand>
        <name>Zn(2+)</name>
        <dbReference type="ChEBI" id="CHEBI:29105"/>
        <label>1</label>
    </ligand>
</feature>
<dbReference type="Gene3D" id="2.40.30.40">
    <property type="entry name" value="Peptidase M42, domain 2"/>
    <property type="match status" value="1"/>
</dbReference>
<dbReference type="Proteomes" id="UP000184301">
    <property type="component" value="Unassembled WGS sequence"/>
</dbReference>
<dbReference type="GO" id="GO:0004177">
    <property type="term" value="F:aminopeptidase activity"/>
    <property type="evidence" value="ECO:0007669"/>
    <property type="project" value="UniProtKB-UniRule"/>
</dbReference>